<name>A0A3B0VNT8_9ZZZZ</name>
<dbReference type="EMBL" id="UOEU01000871">
    <property type="protein sequence ID" value="VAW41953.1"/>
    <property type="molecule type" value="Genomic_DNA"/>
</dbReference>
<feature type="domain" description="Methyltransferase type 11" evidence="1">
    <location>
        <begin position="1"/>
        <end position="98"/>
    </location>
</feature>
<evidence type="ECO:0000259" key="1">
    <source>
        <dbReference type="Pfam" id="PF08241"/>
    </source>
</evidence>
<dbReference type="Pfam" id="PF08241">
    <property type="entry name" value="Methyltransf_11"/>
    <property type="match status" value="1"/>
</dbReference>
<dbReference type="Gene3D" id="3.40.50.150">
    <property type="entry name" value="Vaccinia Virus protein VP39"/>
    <property type="match status" value="1"/>
</dbReference>
<reference evidence="2" key="1">
    <citation type="submission" date="2018-06" db="EMBL/GenBank/DDBJ databases">
        <authorList>
            <person name="Zhirakovskaya E."/>
        </authorList>
    </citation>
    <scope>NUCLEOTIDE SEQUENCE</scope>
</reference>
<proteinExistence type="predicted"/>
<evidence type="ECO:0000313" key="2">
    <source>
        <dbReference type="EMBL" id="VAW41953.1"/>
    </source>
</evidence>
<dbReference type="InterPro" id="IPR029063">
    <property type="entry name" value="SAM-dependent_MTases_sf"/>
</dbReference>
<accession>A0A3B0VNT8</accession>
<dbReference type="GO" id="GO:0008757">
    <property type="term" value="F:S-adenosylmethionine-dependent methyltransferase activity"/>
    <property type="evidence" value="ECO:0007669"/>
    <property type="project" value="InterPro"/>
</dbReference>
<protein>
    <recommendedName>
        <fullName evidence="1">Methyltransferase type 11 domain-containing protein</fullName>
    </recommendedName>
</protein>
<organism evidence="2">
    <name type="scientific">hydrothermal vent metagenome</name>
    <dbReference type="NCBI Taxonomy" id="652676"/>
    <lineage>
        <taxon>unclassified sequences</taxon>
        <taxon>metagenomes</taxon>
        <taxon>ecological metagenomes</taxon>
    </lineage>
</organism>
<dbReference type="InterPro" id="IPR013216">
    <property type="entry name" value="Methyltransf_11"/>
</dbReference>
<gene>
    <name evidence="2" type="ORF">MNBD_CHLOROFLEXI01-1381</name>
</gene>
<dbReference type="SUPFAM" id="SSF53335">
    <property type="entry name" value="S-adenosyl-L-methionine-dependent methyltransferases"/>
    <property type="match status" value="1"/>
</dbReference>
<sequence>MGGGPGRYAIALTQRNYDVTLLDLSQSNLILAGKKAVEANVQLSGSVHGSALDLSAFADESFDAVLMFGPLYHLLSETERLQAVEEGMRVLKRNGRFFATFITRFAAFRSAAAEDPAWLIDNRAYAEHLLATGIHDRGKGFVNAYFAHPSEIKPFMESAGLQTLNLIGCEGVVSLVEEKVNQLVGADFDLWVDFNYHMGQEPFLYGAAEHLLYVGEKV</sequence>
<dbReference type="AlphaFoldDB" id="A0A3B0VNT8"/>
<dbReference type="CDD" id="cd02440">
    <property type="entry name" value="AdoMet_MTases"/>
    <property type="match status" value="1"/>
</dbReference>